<dbReference type="EMBL" id="ACEO02000004">
    <property type="protein sequence ID" value="EFC52334.1"/>
    <property type="molecule type" value="Genomic_DNA"/>
</dbReference>
<gene>
    <name evidence="1" type="ORF">NEISUBOT_04077</name>
</gene>
<accession>A0A9W5IRE3</accession>
<organism evidence="1 2">
    <name type="scientific">Neisseria subflava NJ9703</name>
    <dbReference type="NCBI Taxonomy" id="546268"/>
    <lineage>
        <taxon>Bacteria</taxon>
        <taxon>Pseudomonadati</taxon>
        <taxon>Pseudomonadota</taxon>
        <taxon>Betaproteobacteria</taxon>
        <taxon>Neisseriales</taxon>
        <taxon>Neisseriaceae</taxon>
        <taxon>Neisseria</taxon>
    </lineage>
</organism>
<dbReference type="AlphaFoldDB" id="A0A9W5IRE3"/>
<evidence type="ECO:0000313" key="1">
    <source>
        <dbReference type="EMBL" id="EFC52334.1"/>
    </source>
</evidence>
<protein>
    <submittedName>
        <fullName evidence="1">Uncharacterized protein</fullName>
    </submittedName>
</protein>
<sequence>MSQLQNKGDWPIVQVFRRNLREDTWFYIHFIPECYISRAIGRPVGFTVQ</sequence>
<name>A0A9W5IRE3_NEISU</name>
<dbReference type="Proteomes" id="UP000004621">
    <property type="component" value="Unassembled WGS sequence"/>
</dbReference>
<evidence type="ECO:0000313" key="2">
    <source>
        <dbReference type="Proteomes" id="UP000004621"/>
    </source>
</evidence>
<comment type="caution">
    <text evidence="1">The sequence shown here is derived from an EMBL/GenBank/DDBJ whole genome shotgun (WGS) entry which is preliminary data.</text>
</comment>
<reference evidence="1 2" key="1">
    <citation type="submission" date="2010-01" db="EMBL/GenBank/DDBJ databases">
        <authorList>
            <person name="Weinstock G."/>
            <person name="Sodergren E."/>
            <person name="Clifton S."/>
            <person name="Fulton L."/>
            <person name="Fulton B."/>
            <person name="Courtney L."/>
            <person name="Fronick C."/>
            <person name="Harrison M."/>
            <person name="Strong C."/>
            <person name="Farmer C."/>
            <person name="Delahaunty K."/>
            <person name="Markovic C."/>
            <person name="Hall O."/>
            <person name="Minx P."/>
            <person name="Tomlinson C."/>
            <person name="Mitreva M."/>
            <person name="Nelson J."/>
            <person name="Hou S."/>
            <person name="Wollam A."/>
            <person name="Pepin K.H."/>
            <person name="Johnson M."/>
            <person name="Bhonagiri V."/>
            <person name="Nash W.E."/>
            <person name="Warren W."/>
            <person name="Chinwalla A."/>
            <person name="Mardis E.R."/>
            <person name="Wilson R.K."/>
        </authorList>
    </citation>
    <scope>NUCLEOTIDE SEQUENCE [LARGE SCALE GENOMIC DNA]</scope>
    <source>
        <strain evidence="1 2">NJ9703</strain>
    </source>
</reference>
<proteinExistence type="predicted"/>